<dbReference type="EMBL" id="CAJNRD030001116">
    <property type="protein sequence ID" value="CAG5075696.1"/>
    <property type="molecule type" value="Genomic_DNA"/>
</dbReference>
<name>A0A8J2ENP4_COTCN</name>
<dbReference type="AlphaFoldDB" id="A0A8J2ENP4"/>
<dbReference type="InterPro" id="IPR036430">
    <property type="entry name" value="RNase_T2-like_sf"/>
</dbReference>
<feature type="compositionally biased region" description="Polar residues" evidence="3">
    <location>
        <begin position="35"/>
        <end position="48"/>
    </location>
</feature>
<comment type="caution">
    <text evidence="4">The sequence shown here is derived from an EMBL/GenBank/DDBJ whole genome shotgun (WGS) entry which is preliminary data.</text>
</comment>
<evidence type="ECO:0000256" key="2">
    <source>
        <dbReference type="RuleBase" id="RU004328"/>
    </source>
</evidence>
<dbReference type="GO" id="GO:0003723">
    <property type="term" value="F:RNA binding"/>
    <property type="evidence" value="ECO:0007669"/>
    <property type="project" value="InterPro"/>
</dbReference>
<evidence type="ECO:0000256" key="3">
    <source>
        <dbReference type="SAM" id="MobiDB-lite"/>
    </source>
</evidence>
<dbReference type="GO" id="GO:0005576">
    <property type="term" value="C:extracellular region"/>
    <property type="evidence" value="ECO:0007669"/>
    <property type="project" value="TreeGrafter"/>
</dbReference>
<feature type="compositionally biased region" description="Basic and acidic residues" evidence="3">
    <location>
        <begin position="1"/>
        <end position="34"/>
    </location>
</feature>
<feature type="region of interest" description="Disordered" evidence="3">
    <location>
        <begin position="1"/>
        <end position="134"/>
    </location>
</feature>
<gene>
    <name evidence="4" type="ORF">HICCMSTLAB_LOCUS1815</name>
</gene>
<accession>A0A8J2ENP4</accession>
<dbReference type="Gene3D" id="3.90.730.10">
    <property type="entry name" value="Ribonuclease T2-like"/>
    <property type="match status" value="1"/>
</dbReference>
<organism evidence="4 5">
    <name type="scientific">Cotesia congregata</name>
    <name type="common">Parasitoid wasp</name>
    <name type="synonym">Apanteles congregatus</name>
    <dbReference type="NCBI Taxonomy" id="51543"/>
    <lineage>
        <taxon>Eukaryota</taxon>
        <taxon>Metazoa</taxon>
        <taxon>Ecdysozoa</taxon>
        <taxon>Arthropoda</taxon>
        <taxon>Hexapoda</taxon>
        <taxon>Insecta</taxon>
        <taxon>Pterygota</taxon>
        <taxon>Neoptera</taxon>
        <taxon>Endopterygota</taxon>
        <taxon>Hymenoptera</taxon>
        <taxon>Apocrita</taxon>
        <taxon>Ichneumonoidea</taxon>
        <taxon>Braconidae</taxon>
        <taxon>Microgastrinae</taxon>
        <taxon>Cotesia</taxon>
    </lineage>
</organism>
<dbReference type="GO" id="GO:0006401">
    <property type="term" value="P:RNA catabolic process"/>
    <property type="evidence" value="ECO:0007669"/>
    <property type="project" value="TreeGrafter"/>
</dbReference>
<reference evidence="4" key="1">
    <citation type="submission" date="2021-04" db="EMBL/GenBank/DDBJ databases">
        <authorList>
            <person name="Chebbi M.A.C M."/>
        </authorList>
    </citation>
    <scope>NUCLEOTIDE SEQUENCE</scope>
</reference>
<evidence type="ECO:0000256" key="1">
    <source>
        <dbReference type="ARBA" id="ARBA00007469"/>
    </source>
</evidence>
<dbReference type="InterPro" id="IPR033130">
    <property type="entry name" value="RNase_T2_His_AS_2"/>
</dbReference>
<evidence type="ECO:0000313" key="4">
    <source>
        <dbReference type="EMBL" id="CAG5075696.1"/>
    </source>
</evidence>
<proteinExistence type="inferred from homology"/>
<dbReference type="PROSITE" id="PS00530">
    <property type="entry name" value="RNASE_T2_1"/>
    <property type="match status" value="1"/>
</dbReference>
<comment type="similarity">
    <text evidence="1 2">Belongs to the RNase T2 family.</text>
</comment>
<dbReference type="SUPFAM" id="SSF55895">
    <property type="entry name" value="Ribonuclease Rh-like"/>
    <property type="match status" value="1"/>
</dbReference>
<feature type="compositionally biased region" description="Low complexity" evidence="3">
    <location>
        <begin position="98"/>
        <end position="126"/>
    </location>
</feature>
<dbReference type="InterPro" id="IPR018188">
    <property type="entry name" value="RNase_T2_His_AS_1"/>
</dbReference>
<dbReference type="PANTHER" id="PTHR11240">
    <property type="entry name" value="RIBONUCLEASE T2"/>
    <property type="match status" value="1"/>
</dbReference>
<dbReference type="Pfam" id="PF00445">
    <property type="entry name" value="Ribonuclease_T2"/>
    <property type="match status" value="1"/>
</dbReference>
<dbReference type="OrthoDB" id="435754at2759"/>
<dbReference type="InterPro" id="IPR001568">
    <property type="entry name" value="RNase_T2-like"/>
</dbReference>
<keyword evidence="5" id="KW-1185">Reference proteome</keyword>
<sequence length="371" mass="42521">MSNMYDRRKLQQELKKIKLNEKLSESQQSKDHSDSGNVNASLNSSKNLAANDVPGKKSYAGALSVKNPGDGSSLKNTSDTGPYSGRGDLTYPDDHFRSSVASSSKSDLSSGLEGSSSSAQSSDQSSHVPEQDDHQTVYASMESCIDEKSRAEDCFDYFTLALISPVTKALLGKRSGKTYRRHKLIDDWAIHGLWPTAREGGEELQDWCNRILLRYNERLLIGKETLVERLRKLWFALYNESDRTDESFWRYQFNKHGKCATRSVYVNDQLGYFQVTFELYDDINLKKTLADGGFVKGSYVKLTELYNIVKKKHGCYPYIGYWYDYITQEHYLLEIQLCYDHNLRPINHPEEKHNDPKIRNIEISYLARVPR</sequence>
<dbReference type="PROSITE" id="PS00531">
    <property type="entry name" value="RNASE_T2_2"/>
    <property type="match status" value="1"/>
</dbReference>
<evidence type="ECO:0000313" key="5">
    <source>
        <dbReference type="Proteomes" id="UP000786811"/>
    </source>
</evidence>
<dbReference type="GO" id="GO:0033897">
    <property type="term" value="F:ribonuclease T2 activity"/>
    <property type="evidence" value="ECO:0007669"/>
    <property type="project" value="InterPro"/>
</dbReference>
<dbReference type="Proteomes" id="UP000786811">
    <property type="component" value="Unassembled WGS sequence"/>
</dbReference>
<protein>
    <submittedName>
        <fullName evidence="4">Similar to Ribonuclease Oy (Crassostrea gigas)</fullName>
    </submittedName>
</protein>
<dbReference type="PANTHER" id="PTHR11240:SF22">
    <property type="entry name" value="RIBONUCLEASE T2"/>
    <property type="match status" value="1"/>
</dbReference>